<dbReference type="PROSITE" id="PS50110">
    <property type="entry name" value="RESPONSE_REGULATORY"/>
    <property type="match status" value="1"/>
</dbReference>
<dbReference type="EMBL" id="JAYKOT010000003">
    <property type="protein sequence ID" value="MEB3429894.1"/>
    <property type="molecule type" value="Genomic_DNA"/>
</dbReference>
<accession>A0AAW9MWB1</accession>
<evidence type="ECO:0000256" key="1">
    <source>
        <dbReference type="ARBA" id="ARBA00022553"/>
    </source>
</evidence>
<feature type="domain" description="Response regulatory" evidence="5">
    <location>
        <begin position="2"/>
        <end position="118"/>
    </location>
</feature>
<dbReference type="PANTHER" id="PTHR45566:SF2">
    <property type="entry name" value="NARL SUBFAMILY"/>
    <property type="match status" value="1"/>
</dbReference>
<dbReference type="GO" id="GO:0006355">
    <property type="term" value="P:regulation of DNA-templated transcription"/>
    <property type="evidence" value="ECO:0007669"/>
    <property type="project" value="InterPro"/>
</dbReference>
<proteinExistence type="predicted"/>
<dbReference type="InterPro" id="IPR058245">
    <property type="entry name" value="NreC/VraR/RcsB-like_REC"/>
</dbReference>
<keyword evidence="7" id="KW-1185">Reference proteome</keyword>
<evidence type="ECO:0000259" key="5">
    <source>
        <dbReference type="PROSITE" id="PS50110"/>
    </source>
</evidence>
<keyword evidence="2" id="KW-0238">DNA-binding</keyword>
<dbReference type="CDD" id="cd06170">
    <property type="entry name" value="LuxR_C_like"/>
    <property type="match status" value="1"/>
</dbReference>
<dbReference type="PROSITE" id="PS50043">
    <property type="entry name" value="HTH_LUXR_2"/>
    <property type="match status" value="1"/>
</dbReference>
<dbReference type="InterPro" id="IPR000792">
    <property type="entry name" value="Tscrpt_reg_LuxR_C"/>
</dbReference>
<dbReference type="RefSeq" id="WP_324620049.1">
    <property type="nucleotide sequence ID" value="NZ_JAYKOT010000003.1"/>
</dbReference>
<dbReference type="PANTHER" id="PTHR45566">
    <property type="entry name" value="HTH-TYPE TRANSCRIPTIONAL REGULATOR YHJB-RELATED"/>
    <property type="match status" value="1"/>
</dbReference>
<dbReference type="PRINTS" id="PR00038">
    <property type="entry name" value="HTHLUXR"/>
</dbReference>
<dbReference type="Proteomes" id="UP001357733">
    <property type="component" value="Unassembled WGS sequence"/>
</dbReference>
<evidence type="ECO:0000259" key="4">
    <source>
        <dbReference type="PROSITE" id="PS50043"/>
    </source>
</evidence>
<dbReference type="AlphaFoldDB" id="A0AAW9MWB1"/>
<name>A0AAW9MWB1_9FIRM</name>
<feature type="modified residue" description="4-aspartylphosphate" evidence="3">
    <location>
        <position position="53"/>
    </location>
</feature>
<dbReference type="SMART" id="SM00421">
    <property type="entry name" value="HTH_LUXR"/>
    <property type="match status" value="1"/>
</dbReference>
<reference evidence="6 7" key="1">
    <citation type="submission" date="2024-01" db="EMBL/GenBank/DDBJ databases">
        <title>Complete genome sequence of Citroniella saccharovorans strain M6.X9, isolated from human fecal sample.</title>
        <authorList>
            <person name="Cheng G."/>
            <person name="Westerholm M."/>
            <person name="Schnurer A."/>
        </authorList>
    </citation>
    <scope>NUCLEOTIDE SEQUENCE [LARGE SCALE GENOMIC DNA]</scope>
    <source>
        <strain evidence="6 7">DSM 29873</strain>
    </source>
</reference>
<dbReference type="Pfam" id="PF00196">
    <property type="entry name" value="GerE"/>
    <property type="match status" value="1"/>
</dbReference>
<dbReference type="InterPro" id="IPR011006">
    <property type="entry name" value="CheY-like_superfamily"/>
</dbReference>
<dbReference type="SUPFAM" id="SSF46894">
    <property type="entry name" value="C-terminal effector domain of the bipartite response regulators"/>
    <property type="match status" value="1"/>
</dbReference>
<dbReference type="GO" id="GO:0003677">
    <property type="term" value="F:DNA binding"/>
    <property type="evidence" value="ECO:0007669"/>
    <property type="project" value="UniProtKB-KW"/>
</dbReference>
<sequence>MKILIVDDDKLITSAMSTILKTDLSIKEIYTANSFIESIEKYKNFNPDIVLMDIRMGEKSGLDALEEIKKIDKNAKIIILTTFSDDNYIKKSIDLGSCGYLIKSDFENIIPAIHSVYRGQLVYDKDVFQRIPKLSEDKNNFLKSLTKLEVDICNLISEGKSNREIANILAFSEGTIRNYVSKILAKLDISDRTKLAIYLITGKKE</sequence>
<comment type="caution">
    <text evidence="6">The sequence shown here is derived from an EMBL/GenBank/DDBJ whole genome shotgun (WGS) entry which is preliminary data.</text>
</comment>
<dbReference type="InterPro" id="IPR051015">
    <property type="entry name" value="EvgA-like"/>
</dbReference>
<evidence type="ECO:0000313" key="6">
    <source>
        <dbReference type="EMBL" id="MEB3429894.1"/>
    </source>
</evidence>
<dbReference type="SMART" id="SM00448">
    <property type="entry name" value="REC"/>
    <property type="match status" value="1"/>
</dbReference>
<evidence type="ECO:0000256" key="3">
    <source>
        <dbReference type="PROSITE-ProRule" id="PRU00169"/>
    </source>
</evidence>
<dbReference type="Pfam" id="PF00072">
    <property type="entry name" value="Response_reg"/>
    <property type="match status" value="1"/>
</dbReference>
<evidence type="ECO:0000256" key="2">
    <source>
        <dbReference type="ARBA" id="ARBA00023125"/>
    </source>
</evidence>
<dbReference type="InterPro" id="IPR001789">
    <property type="entry name" value="Sig_transdc_resp-reg_receiver"/>
</dbReference>
<dbReference type="InterPro" id="IPR016032">
    <property type="entry name" value="Sig_transdc_resp-reg_C-effctor"/>
</dbReference>
<organism evidence="6 7">
    <name type="scientific">Citroniella saccharovorans</name>
    <dbReference type="NCBI Taxonomy" id="2053367"/>
    <lineage>
        <taxon>Bacteria</taxon>
        <taxon>Bacillati</taxon>
        <taxon>Bacillota</taxon>
        <taxon>Tissierellia</taxon>
        <taxon>Tissierellales</taxon>
        <taxon>Peptoniphilaceae</taxon>
        <taxon>Citroniella</taxon>
    </lineage>
</organism>
<gene>
    <name evidence="6" type="ORF">VLK81_07725</name>
</gene>
<protein>
    <submittedName>
        <fullName evidence="6">Response regulator transcription factor</fullName>
    </submittedName>
</protein>
<keyword evidence="1 3" id="KW-0597">Phosphoprotein</keyword>
<dbReference type="Gene3D" id="3.40.50.2300">
    <property type="match status" value="1"/>
</dbReference>
<dbReference type="GO" id="GO:0000160">
    <property type="term" value="P:phosphorelay signal transduction system"/>
    <property type="evidence" value="ECO:0007669"/>
    <property type="project" value="InterPro"/>
</dbReference>
<evidence type="ECO:0000313" key="7">
    <source>
        <dbReference type="Proteomes" id="UP001357733"/>
    </source>
</evidence>
<dbReference type="SUPFAM" id="SSF52172">
    <property type="entry name" value="CheY-like"/>
    <property type="match status" value="1"/>
</dbReference>
<feature type="domain" description="HTH luxR-type" evidence="4">
    <location>
        <begin position="138"/>
        <end position="203"/>
    </location>
</feature>
<dbReference type="CDD" id="cd17535">
    <property type="entry name" value="REC_NarL-like"/>
    <property type="match status" value="1"/>
</dbReference>